<feature type="transmembrane region" description="Helical" evidence="6">
    <location>
        <begin position="180"/>
        <end position="198"/>
    </location>
</feature>
<feature type="transmembrane region" description="Helical" evidence="6">
    <location>
        <begin position="37"/>
        <end position="62"/>
    </location>
</feature>
<feature type="transmembrane region" description="Helical" evidence="6">
    <location>
        <begin position="108"/>
        <end position="129"/>
    </location>
</feature>
<evidence type="ECO:0000256" key="1">
    <source>
        <dbReference type="ARBA" id="ARBA00004651"/>
    </source>
</evidence>
<sequence>MAVSSVLSFWLLAALLIVVPGPDWAFAIGAGLRRRVLPAATGIVLGYLIMTVVVAAGLGLLIASTSAALTLLTVAGGAYLIWLGTSTLRHPATLADPIAGSRTSWTTVLQGVLVSGLNPKGLLIFLALLPQFSDPDATWPVPIQLAALGATFALTCAAVYLCVGSAAKILLRARPSVARIVSRVSGASMVALGCLLLVEHLTA</sequence>
<dbReference type="PANTHER" id="PTHR30086:SF20">
    <property type="entry name" value="ARGININE EXPORTER PROTEIN ARGO-RELATED"/>
    <property type="match status" value="1"/>
</dbReference>
<comment type="subcellular location">
    <subcellularLocation>
        <location evidence="1">Cell membrane</location>
        <topology evidence="1">Multi-pass membrane protein</topology>
    </subcellularLocation>
</comment>
<dbReference type="KEGG" id="sgrg:L0C25_08490"/>
<feature type="transmembrane region" description="Helical" evidence="6">
    <location>
        <begin position="141"/>
        <end position="160"/>
    </location>
</feature>
<evidence type="ECO:0000256" key="2">
    <source>
        <dbReference type="ARBA" id="ARBA00022475"/>
    </source>
</evidence>
<dbReference type="PANTHER" id="PTHR30086">
    <property type="entry name" value="ARGININE EXPORTER PROTEIN ARGO"/>
    <property type="match status" value="1"/>
</dbReference>
<proteinExistence type="predicted"/>
<keyword evidence="4 6" id="KW-1133">Transmembrane helix</keyword>
<dbReference type="AlphaFoldDB" id="A0AA46TL26"/>
<reference evidence="7" key="1">
    <citation type="submission" date="2022-01" db="EMBL/GenBank/DDBJ databases">
        <title>Nocardioidaceae gen. sp. A5X3R13.</title>
        <authorList>
            <person name="Lopez Marin M.A."/>
            <person name="Uhlik O."/>
        </authorList>
    </citation>
    <scope>NUCLEOTIDE SEQUENCE</scope>
    <source>
        <strain evidence="7">A5X3R13</strain>
    </source>
</reference>
<organism evidence="7 8">
    <name type="scientific">Solicola gregarius</name>
    <dbReference type="NCBI Taxonomy" id="2908642"/>
    <lineage>
        <taxon>Bacteria</taxon>
        <taxon>Bacillati</taxon>
        <taxon>Actinomycetota</taxon>
        <taxon>Actinomycetes</taxon>
        <taxon>Propionibacteriales</taxon>
        <taxon>Nocardioidaceae</taxon>
        <taxon>Solicola</taxon>
    </lineage>
</organism>
<dbReference type="Pfam" id="PF01810">
    <property type="entry name" value="LysE"/>
    <property type="match status" value="1"/>
</dbReference>
<dbReference type="InterPro" id="IPR001123">
    <property type="entry name" value="LeuE-type"/>
</dbReference>
<gene>
    <name evidence="7" type="ORF">L0C25_08490</name>
</gene>
<dbReference type="GO" id="GO:0015171">
    <property type="term" value="F:amino acid transmembrane transporter activity"/>
    <property type="evidence" value="ECO:0007669"/>
    <property type="project" value="TreeGrafter"/>
</dbReference>
<dbReference type="GO" id="GO:0005886">
    <property type="term" value="C:plasma membrane"/>
    <property type="evidence" value="ECO:0007669"/>
    <property type="project" value="UniProtKB-SubCell"/>
</dbReference>
<keyword evidence="5 6" id="KW-0472">Membrane</keyword>
<dbReference type="Proteomes" id="UP001164390">
    <property type="component" value="Chromosome"/>
</dbReference>
<evidence type="ECO:0000256" key="6">
    <source>
        <dbReference type="SAM" id="Phobius"/>
    </source>
</evidence>
<keyword evidence="2" id="KW-1003">Cell membrane</keyword>
<protein>
    <submittedName>
        <fullName evidence="7">LysE family translocator</fullName>
    </submittedName>
</protein>
<feature type="transmembrane region" description="Helical" evidence="6">
    <location>
        <begin position="69"/>
        <end position="88"/>
    </location>
</feature>
<keyword evidence="3 6" id="KW-0812">Transmembrane</keyword>
<evidence type="ECO:0000256" key="5">
    <source>
        <dbReference type="ARBA" id="ARBA00023136"/>
    </source>
</evidence>
<evidence type="ECO:0000256" key="4">
    <source>
        <dbReference type="ARBA" id="ARBA00022989"/>
    </source>
</evidence>
<evidence type="ECO:0000256" key="3">
    <source>
        <dbReference type="ARBA" id="ARBA00022692"/>
    </source>
</evidence>
<accession>A0AA46TL26</accession>
<keyword evidence="8" id="KW-1185">Reference proteome</keyword>
<name>A0AA46TL26_9ACTN</name>
<dbReference type="EMBL" id="CP094970">
    <property type="protein sequence ID" value="UYM07098.1"/>
    <property type="molecule type" value="Genomic_DNA"/>
</dbReference>
<dbReference type="RefSeq" id="WP_271636042.1">
    <property type="nucleotide sequence ID" value="NZ_CP094970.1"/>
</dbReference>
<evidence type="ECO:0000313" key="7">
    <source>
        <dbReference type="EMBL" id="UYM07098.1"/>
    </source>
</evidence>
<evidence type="ECO:0000313" key="8">
    <source>
        <dbReference type="Proteomes" id="UP001164390"/>
    </source>
</evidence>